<evidence type="ECO:0000256" key="2">
    <source>
        <dbReference type="ARBA" id="ARBA00012838"/>
    </source>
</evidence>
<evidence type="ECO:0000313" key="13">
    <source>
        <dbReference type="Proteomes" id="UP000799302"/>
    </source>
</evidence>
<gene>
    <name evidence="12" type="ORF">BT63DRAFT_434047</name>
</gene>
<keyword evidence="4 10" id="KW-0547">Nucleotide-binding</keyword>
<dbReference type="InterPro" id="IPR015413">
    <property type="entry name" value="Methionyl/Leucyl_tRNA_Synth"/>
</dbReference>
<dbReference type="Pfam" id="PF09334">
    <property type="entry name" value="tRNA-synt_1g"/>
    <property type="match status" value="1"/>
</dbReference>
<dbReference type="Gene3D" id="3.40.50.620">
    <property type="entry name" value="HUPs"/>
    <property type="match status" value="1"/>
</dbReference>
<dbReference type="InterPro" id="IPR014729">
    <property type="entry name" value="Rossmann-like_a/b/a_fold"/>
</dbReference>
<proteinExistence type="inferred from homology"/>
<evidence type="ECO:0000256" key="8">
    <source>
        <dbReference type="ARBA" id="ARBA00047364"/>
    </source>
</evidence>
<comment type="catalytic activity">
    <reaction evidence="8">
        <text>tRNA(Met) + L-methionine + ATP = L-methionyl-tRNA(Met) + AMP + diphosphate</text>
        <dbReference type="Rhea" id="RHEA:13481"/>
        <dbReference type="Rhea" id="RHEA-COMP:9667"/>
        <dbReference type="Rhea" id="RHEA-COMP:9698"/>
        <dbReference type="ChEBI" id="CHEBI:30616"/>
        <dbReference type="ChEBI" id="CHEBI:33019"/>
        <dbReference type="ChEBI" id="CHEBI:57844"/>
        <dbReference type="ChEBI" id="CHEBI:78442"/>
        <dbReference type="ChEBI" id="CHEBI:78530"/>
        <dbReference type="ChEBI" id="CHEBI:456215"/>
        <dbReference type="EC" id="6.1.1.10"/>
    </reaction>
</comment>
<dbReference type="Gene3D" id="2.170.220.10">
    <property type="match status" value="1"/>
</dbReference>
<evidence type="ECO:0000256" key="10">
    <source>
        <dbReference type="RuleBase" id="RU363039"/>
    </source>
</evidence>
<keyword evidence="5 10" id="KW-0067">ATP-binding</keyword>
<evidence type="ECO:0000259" key="11">
    <source>
        <dbReference type="Pfam" id="PF09334"/>
    </source>
</evidence>
<accession>A0A6A6U2B7</accession>
<dbReference type="PANTHER" id="PTHR43326:SF1">
    <property type="entry name" value="METHIONINE--TRNA LIGASE, MITOCHONDRIAL"/>
    <property type="match status" value="1"/>
</dbReference>
<evidence type="ECO:0000256" key="7">
    <source>
        <dbReference type="ARBA" id="ARBA00023146"/>
    </source>
</evidence>
<protein>
    <recommendedName>
        <fullName evidence="9">Probable methionine--tRNA ligase, mitochondrial</fullName>
        <ecNumber evidence="2">6.1.1.10</ecNumber>
    </recommendedName>
</protein>
<comment type="similarity">
    <text evidence="1 10">Belongs to the class-I aminoacyl-tRNA synthetase family.</text>
</comment>
<keyword evidence="13" id="KW-1185">Reference proteome</keyword>
<dbReference type="OrthoDB" id="24670at2759"/>
<evidence type="ECO:0000256" key="1">
    <source>
        <dbReference type="ARBA" id="ARBA00005594"/>
    </source>
</evidence>
<dbReference type="Gene3D" id="1.10.730.10">
    <property type="entry name" value="Isoleucyl-tRNA Synthetase, Domain 1"/>
    <property type="match status" value="1"/>
</dbReference>
<dbReference type="InterPro" id="IPR009080">
    <property type="entry name" value="tRNAsynth_Ia_anticodon-bd"/>
</dbReference>
<reference evidence="12" key="1">
    <citation type="journal article" date="2020" name="Stud. Mycol.">
        <title>101 Dothideomycetes genomes: a test case for predicting lifestyles and emergence of pathogens.</title>
        <authorList>
            <person name="Haridas S."/>
            <person name="Albert R."/>
            <person name="Binder M."/>
            <person name="Bloem J."/>
            <person name="Labutti K."/>
            <person name="Salamov A."/>
            <person name="Andreopoulos B."/>
            <person name="Baker S."/>
            <person name="Barry K."/>
            <person name="Bills G."/>
            <person name="Bluhm B."/>
            <person name="Cannon C."/>
            <person name="Castanera R."/>
            <person name="Culley D."/>
            <person name="Daum C."/>
            <person name="Ezra D."/>
            <person name="Gonzalez J."/>
            <person name="Henrissat B."/>
            <person name="Kuo A."/>
            <person name="Liang C."/>
            <person name="Lipzen A."/>
            <person name="Lutzoni F."/>
            <person name="Magnuson J."/>
            <person name="Mondo S."/>
            <person name="Nolan M."/>
            <person name="Ohm R."/>
            <person name="Pangilinan J."/>
            <person name="Park H.-J."/>
            <person name="Ramirez L."/>
            <person name="Alfaro M."/>
            <person name="Sun H."/>
            <person name="Tritt A."/>
            <person name="Yoshinaga Y."/>
            <person name="Zwiers L.-H."/>
            <person name="Turgeon B."/>
            <person name="Goodwin S."/>
            <person name="Spatafora J."/>
            <person name="Crous P."/>
            <person name="Grigoriev I."/>
        </authorList>
    </citation>
    <scope>NUCLEOTIDE SEQUENCE</scope>
    <source>
        <strain evidence="12">CBS 115976</strain>
    </source>
</reference>
<keyword evidence="3 10" id="KW-0436">Ligase</keyword>
<dbReference type="GO" id="GO:0006431">
    <property type="term" value="P:methionyl-tRNA aminoacylation"/>
    <property type="evidence" value="ECO:0007669"/>
    <property type="project" value="InterPro"/>
</dbReference>
<sequence length="526" mass="59813">MYSMILADIIKRWQQLKGRRALLSTGVDEHGLKVQKAAQKADKPTNEFCDSAAKVFSGLAEHAHVSNDYFARTTGARHRDAVQYAWSMLQDKEYIYESKHEGWYSISDETFVPESGVDIAVDPATGRKRHISLETGKVVEWTSETNYKFRLSAFKDQLLQHYKDNPEWITPRFQYDLVRKEVESGLQDLSVSRPSERVQWGIQVPHDPSQNIYVWLDALLNYTVQAGYPWAPEKRFAGGWPADVQVIGKDIIRFHCIYWPAFLIALDLPPPKRIIAHGHWTIGGEKMSKSTGNVVNPFTIVNTYGVDAVRWFLALEGKMEDDSDYNNLTLAAKYEEMRGKLGNFLTRLVRSKRWNMRKALKTTLTPRGLDSLHFEKEDEAMRDNIGHLRDRISPAVDCHDIRASLAQIMQTIAEANAYFHNQEPWRIVSKYGDPDDMSPRLLTILTLAAESLRICGILLQPYMPTKASQLLDQLGVDESHRSWQHAVLGADTEYGQRISTTGKVLFPVIPRGLVSPRVGGALPCEK</sequence>
<evidence type="ECO:0000313" key="12">
    <source>
        <dbReference type="EMBL" id="KAF2666060.1"/>
    </source>
</evidence>
<dbReference type="InterPro" id="IPR033911">
    <property type="entry name" value="MetRS_core"/>
</dbReference>
<dbReference type="CDD" id="cd00814">
    <property type="entry name" value="MetRS_core"/>
    <property type="match status" value="1"/>
</dbReference>
<feature type="domain" description="Methionyl/Leucyl tRNA synthetase" evidence="11">
    <location>
        <begin position="1"/>
        <end position="348"/>
    </location>
</feature>
<dbReference type="FunFam" id="2.170.220.10:FF:000001">
    <property type="entry name" value="methionine--tRNA ligase, mitochondrial"/>
    <property type="match status" value="1"/>
</dbReference>
<dbReference type="GO" id="GO:0005739">
    <property type="term" value="C:mitochondrion"/>
    <property type="evidence" value="ECO:0007669"/>
    <property type="project" value="UniProtKB-ARBA"/>
</dbReference>
<evidence type="ECO:0000256" key="6">
    <source>
        <dbReference type="ARBA" id="ARBA00022917"/>
    </source>
</evidence>
<organism evidence="12 13">
    <name type="scientific">Microthyrium microscopicum</name>
    <dbReference type="NCBI Taxonomy" id="703497"/>
    <lineage>
        <taxon>Eukaryota</taxon>
        <taxon>Fungi</taxon>
        <taxon>Dikarya</taxon>
        <taxon>Ascomycota</taxon>
        <taxon>Pezizomycotina</taxon>
        <taxon>Dothideomycetes</taxon>
        <taxon>Dothideomycetes incertae sedis</taxon>
        <taxon>Microthyriales</taxon>
        <taxon>Microthyriaceae</taxon>
        <taxon>Microthyrium</taxon>
    </lineage>
</organism>
<dbReference type="InterPro" id="IPR014758">
    <property type="entry name" value="Met-tRNA_synth"/>
</dbReference>
<dbReference type="AlphaFoldDB" id="A0A6A6U2B7"/>
<dbReference type="GO" id="GO:0004825">
    <property type="term" value="F:methionine-tRNA ligase activity"/>
    <property type="evidence" value="ECO:0007669"/>
    <property type="project" value="UniProtKB-EC"/>
</dbReference>
<dbReference type="PRINTS" id="PR01041">
    <property type="entry name" value="TRNASYNTHMET"/>
</dbReference>
<evidence type="ECO:0000256" key="5">
    <source>
        <dbReference type="ARBA" id="ARBA00022840"/>
    </source>
</evidence>
<dbReference type="GO" id="GO:0005524">
    <property type="term" value="F:ATP binding"/>
    <property type="evidence" value="ECO:0007669"/>
    <property type="project" value="UniProtKB-KW"/>
</dbReference>
<dbReference type="NCBIfam" id="TIGR00398">
    <property type="entry name" value="metG"/>
    <property type="match status" value="1"/>
</dbReference>
<dbReference type="SUPFAM" id="SSF47323">
    <property type="entry name" value="Anticodon-binding domain of a subclass of class I aminoacyl-tRNA synthetases"/>
    <property type="match status" value="1"/>
</dbReference>
<evidence type="ECO:0000256" key="3">
    <source>
        <dbReference type="ARBA" id="ARBA00022598"/>
    </source>
</evidence>
<keyword evidence="6 10" id="KW-0648">Protein biosynthesis</keyword>
<evidence type="ECO:0000256" key="4">
    <source>
        <dbReference type="ARBA" id="ARBA00022741"/>
    </source>
</evidence>
<dbReference type="Proteomes" id="UP000799302">
    <property type="component" value="Unassembled WGS sequence"/>
</dbReference>
<dbReference type="EC" id="6.1.1.10" evidence="2"/>
<name>A0A6A6U2B7_9PEZI</name>
<dbReference type="EMBL" id="MU004239">
    <property type="protein sequence ID" value="KAF2666060.1"/>
    <property type="molecule type" value="Genomic_DNA"/>
</dbReference>
<dbReference type="SUPFAM" id="SSF52374">
    <property type="entry name" value="Nucleotidylyl transferase"/>
    <property type="match status" value="1"/>
</dbReference>
<keyword evidence="7 10" id="KW-0030">Aminoacyl-tRNA synthetase</keyword>
<dbReference type="InterPro" id="IPR023457">
    <property type="entry name" value="Met-tRNA_synth_2"/>
</dbReference>
<evidence type="ECO:0000256" key="9">
    <source>
        <dbReference type="ARBA" id="ARBA00068817"/>
    </source>
</evidence>
<dbReference type="PANTHER" id="PTHR43326">
    <property type="entry name" value="METHIONYL-TRNA SYNTHETASE"/>
    <property type="match status" value="1"/>
</dbReference>